<dbReference type="InterPro" id="IPR011009">
    <property type="entry name" value="Kinase-like_dom_sf"/>
</dbReference>
<evidence type="ECO:0000313" key="2">
    <source>
        <dbReference type="Proteomes" id="UP001431209"/>
    </source>
</evidence>
<name>A0AAW2ZFH9_9EUKA</name>
<protein>
    <recommendedName>
        <fullName evidence="3">Protein kinase domain-containing protein</fullName>
    </recommendedName>
</protein>
<evidence type="ECO:0008006" key="3">
    <source>
        <dbReference type="Google" id="ProtNLM"/>
    </source>
</evidence>
<proteinExistence type="predicted"/>
<dbReference type="Proteomes" id="UP001431209">
    <property type="component" value="Unassembled WGS sequence"/>
</dbReference>
<dbReference type="Gene3D" id="1.10.510.10">
    <property type="entry name" value="Transferase(Phosphotransferase) domain 1"/>
    <property type="match status" value="1"/>
</dbReference>
<keyword evidence="2" id="KW-1185">Reference proteome</keyword>
<comment type="caution">
    <text evidence="1">The sequence shown here is derived from an EMBL/GenBank/DDBJ whole genome shotgun (WGS) entry which is preliminary data.</text>
</comment>
<sequence>MGSSPRDRAVTCVKKRSHFCNWEKQILNKLKTHPYIIKELDLGEGVQLIDSDTTILFDNVRPLNKRLFSLVPTDTQGNLMQITQQLLNTRFEILRQFIKQALHSVVYCHSNNIVHRNLLSRGGTFFLDDQYRLKLMGFEHSEITEDAQAKFCDMRDLSVVFAELMFDVQFDVKPDGEEQDWDQIWQDIDYEMNRHDDIVELGARHTMSDRLLYSVNIRTKKHMFDMLRDMFHTSDNDYYHTLMYHSFIGMASSVYKEKSKQKLKERTLSLLNGNKSTILSNKRVSEEKPERDALLRKWTSKMNHVKVVACK</sequence>
<dbReference type="EMBL" id="JAOPGA020001448">
    <property type="protein sequence ID" value="KAL0488546.1"/>
    <property type="molecule type" value="Genomic_DNA"/>
</dbReference>
<organism evidence="1 2">
    <name type="scientific">Acrasis kona</name>
    <dbReference type="NCBI Taxonomy" id="1008807"/>
    <lineage>
        <taxon>Eukaryota</taxon>
        <taxon>Discoba</taxon>
        <taxon>Heterolobosea</taxon>
        <taxon>Tetramitia</taxon>
        <taxon>Eutetramitia</taxon>
        <taxon>Acrasidae</taxon>
        <taxon>Acrasis</taxon>
    </lineage>
</organism>
<accession>A0AAW2ZFH9</accession>
<gene>
    <name evidence="1" type="ORF">AKO1_015761</name>
</gene>
<dbReference type="AlphaFoldDB" id="A0AAW2ZFH9"/>
<dbReference type="SUPFAM" id="SSF56112">
    <property type="entry name" value="Protein kinase-like (PK-like)"/>
    <property type="match status" value="1"/>
</dbReference>
<evidence type="ECO:0000313" key="1">
    <source>
        <dbReference type="EMBL" id="KAL0488546.1"/>
    </source>
</evidence>
<reference evidence="1 2" key="1">
    <citation type="submission" date="2024-03" db="EMBL/GenBank/DDBJ databases">
        <title>The Acrasis kona genome and developmental transcriptomes reveal deep origins of eukaryotic multicellular pathways.</title>
        <authorList>
            <person name="Sheikh S."/>
            <person name="Fu C.-J."/>
            <person name="Brown M.W."/>
            <person name="Baldauf S.L."/>
        </authorList>
    </citation>
    <scope>NUCLEOTIDE SEQUENCE [LARGE SCALE GENOMIC DNA]</scope>
    <source>
        <strain evidence="1 2">ATCC MYA-3509</strain>
    </source>
</reference>